<keyword evidence="2" id="KW-1185">Reference proteome</keyword>
<dbReference type="Pfam" id="PF09694">
    <property type="entry name" value="Gcw_chp"/>
    <property type="match status" value="1"/>
</dbReference>
<protein>
    <submittedName>
        <fullName evidence="1">Uncharacterized protein</fullName>
    </submittedName>
</protein>
<evidence type="ECO:0000313" key="2">
    <source>
        <dbReference type="Proteomes" id="UP000297729"/>
    </source>
</evidence>
<comment type="caution">
    <text evidence="1">The sequence shown here is derived from an EMBL/GenBank/DDBJ whole genome shotgun (WGS) entry which is preliminary data.</text>
</comment>
<dbReference type="InterPro" id="IPR006311">
    <property type="entry name" value="TAT_signal"/>
</dbReference>
<dbReference type="Proteomes" id="UP000297729">
    <property type="component" value="Unassembled WGS sequence"/>
</dbReference>
<reference evidence="1 2" key="1">
    <citation type="submission" date="2019-03" db="EMBL/GenBank/DDBJ databases">
        <title>Draft Genome Sequence of Duganella callidus sp. nov., a Novel Duganella Species Isolated from Cultivated Soil.</title>
        <authorList>
            <person name="Raths R."/>
            <person name="Peta V."/>
            <person name="Bucking H."/>
        </authorList>
    </citation>
    <scope>NUCLEOTIDE SEQUENCE [LARGE SCALE GENOMIC DNA]</scope>
    <source>
        <strain evidence="1 2">DN04</strain>
    </source>
</reference>
<dbReference type="EMBL" id="SPVG01000005">
    <property type="protein sequence ID" value="TFW31400.1"/>
    <property type="molecule type" value="Genomic_DNA"/>
</dbReference>
<dbReference type="AlphaFoldDB" id="A0A4Y9T2X7"/>
<dbReference type="PROSITE" id="PS51318">
    <property type="entry name" value="TAT"/>
    <property type="match status" value="1"/>
</dbReference>
<gene>
    <name evidence="1" type="ORF">E4L98_00475</name>
</gene>
<dbReference type="InterPro" id="IPR010239">
    <property type="entry name" value="CHP02001"/>
</dbReference>
<dbReference type="OrthoDB" id="9793561at2"/>
<name>A0A4Y9T2X7_9BURK</name>
<sequence length="253" mass="28180">MRFPLPPDPRFQLRAHTQPTRRHALKRAVAASLLWLLQPAAGAQADISGSVALQSEYSYRGQAPGDGGAVPQLTLNVDTVSGWYVGGFASGVHIGDNHGYKLQAYAGYARRMASGLSWEAGCNHNSYTQAHVYDFQECYGGLSGERFSARLYYAPRYFGYHSRVLYAEGNYFHPLTERINLVAHGGLLYNVRGDAWPGIPRRARYDVRLGIAVPVGNWTLQAARQYSPDDDTWYPPYPVHSAKAWTWSASYAF</sequence>
<accession>A0A4Y9T2X7</accession>
<dbReference type="NCBIfam" id="TIGR02001">
    <property type="entry name" value="gcw_chp"/>
    <property type="match status" value="1"/>
</dbReference>
<proteinExistence type="predicted"/>
<evidence type="ECO:0000313" key="1">
    <source>
        <dbReference type="EMBL" id="TFW31400.1"/>
    </source>
</evidence>
<organism evidence="1 2">
    <name type="scientific">Duganella callida</name>
    <dbReference type="NCBI Taxonomy" id="2561932"/>
    <lineage>
        <taxon>Bacteria</taxon>
        <taxon>Pseudomonadati</taxon>
        <taxon>Pseudomonadota</taxon>
        <taxon>Betaproteobacteria</taxon>
        <taxon>Burkholderiales</taxon>
        <taxon>Oxalobacteraceae</taxon>
        <taxon>Telluria group</taxon>
        <taxon>Duganella</taxon>
    </lineage>
</organism>